<dbReference type="CDD" id="cd05931">
    <property type="entry name" value="FAAL"/>
    <property type="match status" value="1"/>
</dbReference>
<dbReference type="SUPFAM" id="SSF47336">
    <property type="entry name" value="ACP-like"/>
    <property type="match status" value="1"/>
</dbReference>
<dbReference type="InterPro" id="IPR037069">
    <property type="entry name" value="AcylCoA_DH/ox_N_sf"/>
</dbReference>
<dbReference type="CDD" id="cd00567">
    <property type="entry name" value="ACAD"/>
    <property type="match status" value="1"/>
</dbReference>
<evidence type="ECO:0000256" key="9">
    <source>
        <dbReference type="ARBA" id="ARBA00022832"/>
    </source>
</evidence>
<dbReference type="InterPro" id="IPR020845">
    <property type="entry name" value="AMP-binding_CS"/>
</dbReference>
<dbReference type="GO" id="GO:0050660">
    <property type="term" value="F:flavin adenine dinucleotide binding"/>
    <property type="evidence" value="ECO:0007669"/>
    <property type="project" value="InterPro"/>
</dbReference>
<protein>
    <submittedName>
        <fullName evidence="12">Acyl-CoA synthetase (AMP-forming)/AMP-acid ligase II/alkylation response protein AidB-like acyl-CoA dehydrogenase/acyl carrier protein</fullName>
    </submittedName>
</protein>
<accession>A0A7W7ZME5</accession>
<evidence type="ECO:0000256" key="5">
    <source>
        <dbReference type="ARBA" id="ARBA00022553"/>
    </source>
</evidence>
<dbReference type="InterPro" id="IPR046373">
    <property type="entry name" value="Acyl-CoA_Oxase/DH_mid-dom_sf"/>
</dbReference>
<reference evidence="12 13" key="1">
    <citation type="submission" date="2020-08" db="EMBL/GenBank/DDBJ databases">
        <title>Genomic Encyclopedia of Type Strains, Phase IV (KMG-V): Genome sequencing to study the core and pangenomes of soil and plant-associated prokaryotes.</title>
        <authorList>
            <person name="Whitman W."/>
        </authorList>
    </citation>
    <scope>NUCLEOTIDE SEQUENCE [LARGE SCALE GENOMIC DNA]</scope>
    <source>
        <strain evidence="12 13">X5P3</strain>
    </source>
</reference>
<organism evidence="12 13">
    <name type="scientific">Granulicella mallensis</name>
    <dbReference type="NCBI Taxonomy" id="940614"/>
    <lineage>
        <taxon>Bacteria</taxon>
        <taxon>Pseudomonadati</taxon>
        <taxon>Acidobacteriota</taxon>
        <taxon>Terriglobia</taxon>
        <taxon>Terriglobales</taxon>
        <taxon>Acidobacteriaceae</taxon>
        <taxon>Granulicella</taxon>
    </lineage>
</organism>
<keyword evidence="6 12" id="KW-0436">Ligase</keyword>
<dbReference type="Gene3D" id="3.30.300.30">
    <property type="match status" value="1"/>
</dbReference>
<dbReference type="InterPro" id="IPR042099">
    <property type="entry name" value="ANL_N_sf"/>
</dbReference>
<evidence type="ECO:0000256" key="6">
    <source>
        <dbReference type="ARBA" id="ARBA00022598"/>
    </source>
</evidence>
<dbReference type="InterPro" id="IPR040097">
    <property type="entry name" value="FAAL/FAAC"/>
</dbReference>
<comment type="cofactor">
    <cofactor evidence="1">
        <name>FAD</name>
        <dbReference type="ChEBI" id="CHEBI:57692"/>
    </cofactor>
</comment>
<dbReference type="SUPFAM" id="SSF47203">
    <property type="entry name" value="Acyl-CoA dehydrogenase C-terminal domain-like"/>
    <property type="match status" value="1"/>
</dbReference>
<sequence length="1286" mass="140167">MTSPQDRSHAEIQTNRLTLAQLLRLRAQLSPERGYTFLDGEARPRGRTFAELDRGARRVAARLRATGLPQPTEQPCVMLVFPAGLDFLTAFFGCMYAGAIGVPTRYPNPRRPQHHTATLAADSGARFGLTTIEMQPILTAALPSVTWLAMQEEDLPESAPEWQDPGCTAEDVAYLQYTSGSTSTPKGVVLQHRHVVANCYALQQQRRFYQESRVFTWLPHFHDMGLVLGLLEALYCGCECIMMAPGMFAQRPLSWLEGMSTYKATHTAAPNFAFEACTQIPDEQLKGLDLSSIVTAINGAEHVRPDTVERFLAKYVPYGFAPEAFCPGYGLAENTLAATTTALGHLPRILSADAEHLTTGLFVPTEADGGVRLTSSGVPVPGTEVRIADSFTQEELPEGQSGEICLKGPSVTAGYWKHPELLKRFEAHLQPSGDGPYLRTGDLGMMYNGELYVRGRIDDMFIVRGVNIHPEDVEPDIEIAHPSLARDGCCVFSLEIGGELRLALAVEVQRIAMRTLDPDAIAADVVSAVSEQHGLEVAAIVLLRPRHLPRTHSGKKQRQLCRRMFLDGALDSLHTWITPQWRSQWQSAQVVNVSNAEEERNMEDTAGTQKLQETLDWLRDYAEERINSRLMDERRSIPPYIVMDLANHGVLGMQAPVRYGGLALNHLSTGLVLQQLAAIDLTIASFTAVNNVLGVRPILRHATPKRQEELLPVLAQGRELIAFAMTEPGAGSNVRGISSRGVPAPGGWELYGTKIWSGTSSWAGYINTFVQLEPGDTNGPRGVTAFTVRQGSRGLRMGPEALTMGLRAMVQNEVHLEGVKVTADDMLGTPGNGMTVAMDAMEYGRYALCWASVGVLKRCLQLMLRHGKARHIATGRVIENPVTLTRISDLTAAVTAVESLAIVVAGLMDANEPVPPEFFCACKVAGPEFAWKAADGLVQQMAGRGYIESNIAPQILRDARILRIFEGPTEPMTAYIGSKLINDSAPLESFLRNVLHQQAIAAELQVTAARIADRTQSTRLPMGADRVAAQNWANSLAGEVGVQGLLLASIRYRAQKEPSAALSRAEEWTRLRLDQCIASALGVTPSEAVYLNAVQAEDVINEYVREIGDVEQTMASEDWNIDPLLRKPGTASAAVETSISSSAATPAKANNEEHSDTQRYVNWISDWVCKEFGRDRATISVKDRISQYGLDSVSALRFSNALEAWLGVGISTTAVWDYPTIGQLSEYVATLTPAKASNTQPSSSATSCSVAPIRDDLAALASISEMPEDEVDRLLAELTGGADNNN</sequence>
<evidence type="ECO:0000313" key="13">
    <source>
        <dbReference type="Proteomes" id="UP000584867"/>
    </source>
</evidence>
<dbReference type="GO" id="GO:0071766">
    <property type="term" value="P:Actinobacterium-type cell wall biogenesis"/>
    <property type="evidence" value="ECO:0007669"/>
    <property type="project" value="UniProtKB-ARBA"/>
</dbReference>
<evidence type="ECO:0000256" key="2">
    <source>
        <dbReference type="ARBA" id="ARBA00006432"/>
    </source>
</evidence>
<evidence type="ECO:0000256" key="4">
    <source>
        <dbReference type="ARBA" id="ARBA00022450"/>
    </source>
</evidence>
<dbReference type="Pfam" id="PF00501">
    <property type="entry name" value="AMP-binding"/>
    <property type="match status" value="1"/>
</dbReference>
<keyword evidence="5" id="KW-0597">Phosphoprotein</keyword>
<dbReference type="PANTHER" id="PTHR22754">
    <property type="entry name" value="DISCO-INTERACTING PROTEIN 2 DIP2 -RELATED"/>
    <property type="match status" value="1"/>
</dbReference>
<keyword evidence="7" id="KW-0285">Flavoprotein</keyword>
<evidence type="ECO:0000313" key="12">
    <source>
        <dbReference type="EMBL" id="MBB5062625.1"/>
    </source>
</evidence>
<proteinExistence type="inferred from homology"/>
<dbReference type="Pfam" id="PF00441">
    <property type="entry name" value="Acyl-CoA_dh_1"/>
    <property type="match status" value="1"/>
</dbReference>
<dbReference type="PROSITE" id="PS00455">
    <property type="entry name" value="AMP_BINDING"/>
    <property type="match status" value="1"/>
</dbReference>
<name>A0A7W7ZME5_9BACT</name>
<dbReference type="InterPro" id="IPR025110">
    <property type="entry name" value="AMP-bd_C"/>
</dbReference>
<dbReference type="InterPro" id="IPR036250">
    <property type="entry name" value="AcylCo_DH-like_C"/>
</dbReference>
<dbReference type="Pfam" id="PF00550">
    <property type="entry name" value="PP-binding"/>
    <property type="match status" value="1"/>
</dbReference>
<evidence type="ECO:0000256" key="10">
    <source>
        <dbReference type="ARBA" id="ARBA00023098"/>
    </source>
</evidence>
<keyword evidence="10" id="KW-0443">Lipid metabolism</keyword>
<dbReference type="FunFam" id="3.40.50.12780:FF:000013">
    <property type="entry name" value="Long-chain-fatty-acid--AMP ligase FadD32"/>
    <property type="match status" value="1"/>
</dbReference>
<feature type="domain" description="Carrier" evidence="11">
    <location>
        <begin position="1155"/>
        <end position="1232"/>
    </location>
</feature>
<evidence type="ECO:0000256" key="7">
    <source>
        <dbReference type="ARBA" id="ARBA00022630"/>
    </source>
</evidence>
<dbReference type="Gene3D" id="1.20.140.10">
    <property type="entry name" value="Butyryl-CoA Dehydrogenase, subunit A, domain 3"/>
    <property type="match status" value="1"/>
</dbReference>
<comment type="similarity">
    <text evidence="2">Belongs to the ATP-dependent AMP-binding enzyme family.</text>
</comment>
<keyword evidence="8" id="KW-0274">FAD</keyword>
<gene>
    <name evidence="12" type="ORF">HDF15_000955</name>
</gene>
<evidence type="ECO:0000256" key="3">
    <source>
        <dbReference type="ARBA" id="ARBA00009347"/>
    </source>
</evidence>
<comment type="similarity">
    <text evidence="3">Belongs to the acyl-CoA dehydrogenase family.</text>
</comment>
<dbReference type="SUPFAM" id="SSF56801">
    <property type="entry name" value="Acetyl-CoA synthetase-like"/>
    <property type="match status" value="1"/>
</dbReference>
<keyword evidence="9" id="KW-0276">Fatty acid metabolism</keyword>
<dbReference type="GO" id="GO:0016627">
    <property type="term" value="F:oxidoreductase activity, acting on the CH-CH group of donors"/>
    <property type="evidence" value="ECO:0007669"/>
    <property type="project" value="InterPro"/>
</dbReference>
<dbReference type="InterPro" id="IPR009075">
    <property type="entry name" value="AcylCo_DH/oxidase_C"/>
</dbReference>
<dbReference type="EMBL" id="JACHIO010000003">
    <property type="protein sequence ID" value="MBB5062625.1"/>
    <property type="molecule type" value="Genomic_DNA"/>
</dbReference>
<keyword evidence="4" id="KW-0596">Phosphopantetheine</keyword>
<dbReference type="InterPro" id="IPR009100">
    <property type="entry name" value="AcylCoA_DH/oxidase_NM_dom_sf"/>
</dbReference>
<dbReference type="GO" id="GO:0031177">
    <property type="term" value="F:phosphopantetheine binding"/>
    <property type="evidence" value="ECO:0007669"/>
    <property type="project" value="InterPro"/>
</dbReference>
<comment type="caution">
    <text evidence="12">The sequence shown here is derived from an EMBL/GenBank/DDBJ whole genome shotgun (WGS) entry which is preliminary data.</text>
</comment>
<dbReference type="SMART" id="SM00823">
    <property type="entry name" value="PKS_PP"/>
    <property type="match status" value="1"/>
</dbReference>
<dbReference type="GO" id="GO:0005886">
    <property type="term" value="C:plasma membrane"/>
    <property type="evidence" value="ECO:0007669"/>
    <property type="project" value="TreeGrafter"/>
</dbReference>
<dbReference type="PANTHER" id="PTHR22754:SF32">
    <property type="entry name" value="DISCO-INTERACTING PROTEIN 2"/>
    <property type="match status" value="1"/>
</dbReference>
<dbReference type="InterPro" id="IPR000873">
    <property type="entry name" value="AMP-dep_synth/lig_dom"/>
</dbReference>
<dbReference type="Pfam" id="PF02770">
    <property type="entry name" value="Acyl-CoA_dh_M"/>
    <property type="match status" value="1"/>
</dbReference>
<dbReference type="InterPro" id="IPR006091">
    <property type="entry name" value="Acyl-CoA_Oxase/DH_mid-dom"/>
</dbReference>
<dbReference type="SUPFAM" id="SSF56645">
    <property type="entry name" value="Acyl-CoA dehydrogenase NM domain-like"/>
    <property type="match status" value="1"/>
</dbReference>
<dbReference type="Gene3D" id="2.40.110.10">
    <property type="entry name" value="Butyryl-CoA Dehydrogenase, subunit A, domain 2"/>
    <property type="match status" value="1"/>
</dbReference>
<dbReference type="GO" id="GO:0070566">
    <property type="term" value="F:adenylyltransferase activity"/>
    <property type="evidence" value="ECO:0007669"/>
    <property type="project" value="TreeGrafter"/>
</dbReference>
<dbReference type="InterPro" id="IPR045851">
    <property type="entry name" value="AMP-bd_C_sf"/>
</dbReference>
<dbReference type="Proteomes" id="UP000584867">
    <property type="component" value="Unassembled WGS sequence"/>
</dbReference>
<dbReference type="Pfam" id="PF23024">
    <property type="entry name" value="AMP-dom_DIP2-like"/>
    <property type="match status" value="1"/>
</dbReference>
<evidence type="ECO:0000256" key="8">
    <source>
        <dbReference type="ARBA" id="ARBA00022827"/>
    </source>
</evidence>
<dbReference type="GO" id="GO:0006633">
    <property type="term" value="P:fatty acid biosynthetic process"/>
    <property type="evidence" value="ECO:0007669"/>
    <property type="project" value="TreeGrafter"/>
</dbReference>
<dbReference type="Pfam" id="PF02771">
    <property type="entry name" value="Acyl-CoA_dh_N"/>
    <property type="match status" value="1"/>
</dbReference>
<evidence type="ECO:0000259" key="11">
    <source>
        <dbReference type="PROSITE" id="PS50075"/>
    </source>
</evidence>
<evidence type="ECO:0000256" key="1">
    <source>
        <dbReference type="ARBA" id="ARBA00001974"/>
    </source>
</evidence>
<dbReference type="PROSITE" id="PS50075">
    <property type="entry name" value="CARRIER"/>
    <property type="match status" value="1"/>
</dbReference>
<dbReference type="InterPro" id="IPR020806">
    <property type="entry name" value="PKS_PP-bd"/>
</dbReference>
<dbReference type="Gene3D" id="1.10.540.10">
    <property type="entry name" value="Acyl-CoA dehydrogenase/oxidase, N-terminal domain"/>
    <property type="match status" value="1"/>
</dbReference>
<dbReference type="InterPro" id="IPR009081">
    <property type="entry name" value="PP-bd_ACP"/>
</dbReference>
<dbReference type="Gene3D" id="3.40.50.12780">
    <property type="entry name" value="N-terminal domain of ligase-like"/>
    <property type="match status" value="1"/>
</dbReference>
<dbReference type="InterPro" id="IPR036736">
    <property type="entry name" value="ACP-like_sf"/>
</dbReference>
<dbReference type="GO" id="GO:0016874">
    <property type="term" value="F:ligase activity"/>
    <property type="evidence" value="ECO:0007669"/>
    <property type="project" value="UniProtKB-KW"/>
</dbReference>
<dbReference type="Gene3D" id="1.10.1200.10">
    <property type="entry name" value="ACP-like"/>
    <property type="match status" value="1"/>
</dbReference>
<dbReference type="RefSeq" id="WP_184253196.1">
    <property type="nucleotide sequence ID" value="NZ_JACHIO010000003.1"/>
</dbReference>
<dbReference type="InterPro" id="IPR013786">
    <property type="entry name" value="AcylCoA_DH/ox_N"/>
</dbReference>